<dbReference type="Gene3D" id="3.40.1350.10">
    <property type="match status" value="1"/>
</dbReference>
<proteinExistence type="inferred from homology"/>
<sequence length="303" mass="32575">MTTVTARPPRPLPRISKIAGRYLVFDHEDASVLRREANTNGSLVGTLPQQPTQNMFLGLPIELRPEEAEALVHKNLARVVDDVAAHQAALLRSPESRTAYIQSLRRDKAAAHRVLAERAAQKAAVAAGKAGGRKKSKPKAEPAAASNAPLAPSDGDDTMFASAPPAVSSASSPRVADSPMDNFGVTLTSSRDLIPPDVDREFEVSDTPQGPLARYLQDGGYHTTPGLRFGSEYSVYPGDPLRFHAHFMANQYDWDEEIPILDIIEGGRLATAVKKAFVIAGSDPSKGEAPENVTAYSIEWAGM</sequence>
<evidence type="ECO:0000259" key="9">
    <source>
        <dbReference type="Pfam" id="PF26577"/>
    </source>
</evidence>
<dbReference type="CDD" id="cd22363">
    <property type="entry name" value="tRNA-intron_lyase_C"/>
    <property type="match status" value="1"/>
</dbReference>
<evidence type="ECO:0000313" key="10">
    <source>
        <dbReference type="EMBL" id="CAI6087692.1"/>
    </source>
</evidence>
<evidence type="ECO:0000256" key="5">
    <source>
        <dbReference type="PIRNR" id="PIRNR017250"/>
    </source>
</evidence>
<feature type="domain" description="tRNA intron endonuclease catalytic" evidence="8">
    <location>
        <begin position="214"/>
        <end position="283"/>
    </location>
</feature>
<dbReference type="PIRSF" id="PIRSF017250">
    <property type="entry name" value="tRNA_splic_SEN34"/>
    <property type="match status" value="1"/>
</dbReference>
<feature type="region of interest" description="Disordered" evidence="7">
    <location>
        <begin position="125"/>
        <end position="182"/>
    </location>
</feature>
<evidence type="ECO:0000256" key="2">
    <source>
        <dbReference type="ARBA" id="ARBA00022694"/>
    </source>
</evidence>
<evidence type="ECO:0000256" key="7">
    <source>
        <dbReference type="SAM" id="MobiDB-lite"/>
    </source>
</evidence>
<feature type="domain" description="TSEN34 N-terminal" evidence="9">
    <location>
        <begin position="14"/>
        <end position="82"/>
    </location>
</feature>
<dbReference type="GO" id="GO:0003676">
    <property type="term" value="F:nucleic acid binding"/>
    <property type="evidence" value="ECO:0007669"/>
    <property type="project" value="InterPro"/>
</dbReference>
<gene>
    <name evidence="10" type="ORF">CCHLO57077_00008226</name>
</gene>
<evidence type="ECO:0000256" key="3">
    <source>
        <dbReference type="ARBA" id="ARBA00023239"/>
    </source>
</evidence>
<evidence type="ECO:0000259" key="8">
    <source>
        <dbReference type="Pfam" id="PF01974"/>
    </source>
</evidence>
<dbReference type="PANTHER" id="PTHR13070">
    <property type="entry name" value="TRNA-SPLICING ENDONUCLEASE SUBUNIT SEN34-RELATED"/>
    <property type="match status" value="1"/>
</dbReference>
<keyword evidence="11" id="KW-1185">Reference proteome</keyword>
<reference evidence="10" key="1">
    <citation type="submission" date="2023-01" db="EMBL/GenBank/DDBJ databases">
        <authorList>
            <person name="Piombo E."/>
        </authorList>
    </citation>
    <scope>NUCLEOTIDE SEQUENCE</scope>
</reference>
<dbReference type="InterPro" id="IPR011856">
    <property type="entry name" value="tRNA_endonuc-like_dom_sf"/>
</dbReference>
<dbReference type="EC" id="4.6.1.16" evidence="5"/>
<dbReference type="GO" id="GO:0000379">
    <property type="term" value="P:tRNA-type intron splice site recognition and cleavage"/>
    <property type="evidence" value="ECO:0007669"/>
    <property type="project" value="UniProtKB-UniRule"/>
</dbReference>
<feature type="compositionally biased region" description="Low complexity" evidence="7">
    <location>
        <begin position="161"/>
        <end position="179"/>
    </location>
</feature>
<comment type="similarity">
    <text evidence="1 5">Belongs to the tRNA-intron endonuclease family.</text>
</comment>
<comment type="caution">
    <text evidence="10">The sequence shown here is derived from an EMBL/GenBank/DDBJ whole genome shotgun (WGS) entry which is preliminary data.</text>
</comment>
<dbReference type="EMBL" id="CABFNP030000799">
    <property type="protein sequence ID" value="CAI6087692.1"/>
    <property type="molecule type" value="Genomic_DNA"/>
</dbReference>
<evidence type="ECO:0000256" key="6">
    <source>
        <dbReference type="PIRSR" id="PIRSR017250-50"/>
    </source>
</evidence>
<dbReference type="InterPro" id="IPR016690">
    <property type="entry name" value="TSEN34"/>
</dbReference>
<dbReference type="SUPFAM" id="SSF53032">
    <property type="entry name" value="tRNA-intron endonuclease catalytic domain-like"/>
    <property type="match status" value="1"/>
</dbReference>
<evidence type="ECO:0000256" key="4">
    <source>
        <dbReference type="ARBA" id="ARBA00059865"/>
    </source>
</evidence>
<evidence type="ECO:0000256" key="1">
    <source>
        <dbReference type="ARBA" id="ARBA00008078"/>
    </source>
</evidence>
<feature type="active site" evidence="6">
    <location>
        <position position="244"/>
    </location>
</feature>
<accession>A0AA35LZI4</accession>
<dbReference type="FunFam" id="3.40.1350.10:FF:000008">
    <property type="entry name" value="tRNA-splicing endonuclease subunit Sen34"/>
    <property type="match status" value="1"/>
</dbReference>
<dbReference type="InterPro" id="IPR036167">
    <property type="entry name" value="tRNA_intron_Endo_cat-like_sf"/>
</dbReference>
<dbReference type="AlphaFoldDB" id="A0AA35LZI4"/>
<evidence type="ECO:0000313" key="11">
    <source>
        <dbReference type="Proteomes" id="UP001160390"/>
    </source>
</evidence>
<protein>
    <recommendedName>
        <fullName evidence="5">tRNA-splicing endonuclease subunit Sen34</fullName>
        <ecNumber evidence="5">4.6.1.16</ecNumber>
    </recommendedName>
</protein>
<organism evidence="10 11">
    <name type="scientific">Clonostachys chloroleuca</name>
    <dbReference type="NCBI Taxonomy" id="1926264"/>
    <lineage>
        <taxon>Eukaryota</taxon>
        <taxon>Fungi</taxon>
        <taxon>Dikarya</taxon>
        <taxon>Ascomycota</taxon>
        <taxon>Pezizomycotina</taxon>
        <taxon>Sordariomycetes</taxon>
        <taxon>Hypocreomycetidae</taxon>
        <taxon>Hypocreales</taxon>
        <taxon>Bionectriaceae</taxon>
        <taxon>Clonostachys</taxon>
    </lineage>
</organism>
<dbReference type="Pfam" id="PF01974">
    <property type="entry name" value="tRNA_int_endo"/>
    <property type="match status" value="1"/>
</dbReference>
<feature type="active site" evidence="6">
    <location>
        <position position="236"/>
    </location>
</feature>
<dbReference type="Pfam" id="PF26577">
    <property type="entry name" value="TSEN34_N"/>
    <property type="match status" value="1"/>
</dbReference>
<dbReference type="GO" id="GO:0000213">
    <property type="term" value="F:tRNA-intron lyase activity"/>
    <property type="evidence" value="ECO:0007669"/>
    <property type="project" value="UniProtKB-UniRule"/>
</dbReference>
<feature type="active site" evidence="6">
    <location>
        <position position="275"/>
    </location>
</feature>
<dbReference type="Proteomes" id="UP001160390">
    <property type="component" value="Unassembled WGS sequence"/>
</dbReference>
<dbReference type="InterPro" id="IPR059049">
    <property type="entry name" value="TSEN34_N"/>
</dbReference>
<keyword evidence="2 5" id="KW-0819">tRNA processing</keyword>
<dbReference type="GO" id="GO:0000214">
    <property type="term" value="C:tRNA-intron endonuclease complex"/>
    <property type="evidence" value="ECO:0007669"/>
    <property type="project" value="UniProtKB-UniRule"/>
</dbReference>
<keyword evidence="3 5" id="KW-0456">Lyase</keyword>
<feature type="compositionally biased region" description="Low complexity" evidence="7">
    <location>
        <begin position="141"/>
        <end position="153"/>
    </location>
</feature>
<dbReference type="InterPro" id="IPR006677">
    <property type="entry name" value="tRNA_intron_Endonuc_cat-like"/>
</dbReference>
<comment type="function">
    <text evidence="4">Constitutes one of the two catalytic subunit of the tRNA-splicing endonuclease complex, a complex responsible for identification and cleavage of the splice sites in pre-tRNA. It cleaves pre-tRNA at the 5'- and 3'-splice sites to release the intron. The products are an intron and two tRNA half-molecules bearing 2',3'-cyclic phosphate and 5'-OH termini. There are no conserved sequences at the splice sites, but the intron is invariably located at the same site in the gene, placing the splice sites an invariant distance from the constant structural features of the tRNA body. It probably carries the active site for 3'-splice site cleavage.</text>
</comment>
<name>A0AA35LZI4_9HYPO</name>
<dbReference type="PANTHER" id="PTHR13070:SF0">
    <property type="entry name" value="TRNA-SPLICING ENDONUCLEASE SUBUNIT SEN34"/>
    <property type="match status" value="1"/>
</dbReference>